<reference evidence="5" key="1">
    <citation type="journal article" date="2014" name="Int. J. Syst. Evol. Microbiol.">
        <title>Complete genome sequence of Corynebacterium casei LMG S-19264T (=DSM 44701T), isolated from a smear-ripened cheese.</title>
        <authorList>
            <consortium name="US DOE Joint Genome Institute (JGI-PGF)"/>
            <person name="Walter F."/>
            <person name="Albersmeier A."/>
            <person name="Kalinowski J."/>
            <person name="Ruckert C."/>
        </authorList>
    </citation>
    <scope>NUCLEOTIDE SEQUENCE</scope>
    <source>
        <strain evidence="5">KCTC 23732</strain>
    </source>
</reference>
<accession>A0A918JE83</accession>
<dbReference type="HAMAP" id="MF_00994">
    <property type="entry name" value="LPS_assembly_LapB"/>
    <property type="match status" value="1"/>
</dbReference>
<dbReference type="SUPFAM" id="SSF48452">
    <property type="entry name" value="TPR-like"/>
    <property type="match status" value="1"/>
</dbReference>
<evidence type="ECO:0000256" key="3">
    <source>
        <dbReference type="SAM" id="Phobius"/>
    </source>
</evidence>
<organism evidence="5 6">
    <name type="scientific">Advenella faeciporci</name>
    <dbReference type="NCBI Taxonomy" id="797535"/>
    <lineage>
        <taxon>Bacteria</taxon>
        <taxon>Pseudomonadati</taxon>
        <taxon>Pseudomonadota</taxon>
        <taxon>Betaproteobacteria</taxon>
        <taxon>Burkholderiales</taxon>
        <taxon>Alcaligenaceae</taxon>
    </lineage>
</organism>
<evidence type="ECO:0000256" key="1">
    <source>
        <dbReference type="ARBA" id="ARBA00022723"/>
    </source>
</evidence>
<dbReference type="InterPro" id="IPR041166">
    <property type="entry name" value="Rubredoxin_2"/>
</dbReference>
<evidence type="ECO:0000313" key="6">
    <source>
        <dbReference type="Proteomes" id="UP000608345"/>
    </source>
</evidence>
<keyword evidence="2" id="KW-0997">Cell inner membrane</keyword>
<protein>
    <recommendedName>
        <fullName evidence="2">Lipopolysaccharide assembly protein B</fullName>
    </recommendedName>
</protein>
<proteinExistence type="inferred from homology"/>
<dbReference type="EMBL" id="BMYS01000001">
    <property type="protein sequence ID" value="GGW76091.1"/>
    <property type="molecule type" value="Genomic_DNA"/>
</dbReference>
<evidence type="ECO:0000256" key="2">
    <source>
        <dbReference type="HAMAP-Rule" id="MF_00994"/>
    </source>
</evidence>
<feature type="topological domain" description="Cytoplasmic" evidence="2">
    <location>
        <begin position="24"/>
        <end position="409"/>
    </location>
</feature>
<dbReference type="Proteomes" id="UP000608345">
    <property type="component" value="Unassembled WGS sequence"/>
</dbReference>
<reference evidence="5" key="2">
    <citation type="submission" date="2020-09" db="EMBL/GenBank/DDBJ databases">
        <authorList>
            <person name="Sun Q."/>
            <person name="Kim S."/>
        </authorList>
    </citation>
    <scope>NUCLEOTIDE SEQUENCE</scope>
    <source>
        <strain evidence="5">KCTC 23732</strain>
    </source>
</reference>
<comment type="subcellular location">
    <subcellularLocation>
        <location evidence="2">Cell inner membrane</location>
        <topology evidence="2">Single-pass membrane protein</topology>
        <orientation evidence="2">Cytoplasmic side</orientation>
    </subcellularLocation>
</comment>
<keyword evidence="2 3" id="KW-1133">Transmembrane helix</keyword>
<feature type="binding site" evidence="2">
    <location>
        <position position="378"/>
    </location>
    <ligand>
        <name>Fe cation</name>
        <dbReference type="ChEBI" id="CHEBI:24875"/>
    </ligand>
</feature>
<feature type="binding site" evidence="2">
    <location>
        <position position="395"/>
    </location>
    <ligand>
        <name>Fe cation</name>
        <dbReference type="ChEBI" id="CHEBI:24875"/>
    </ligand>
</feature>
<name>A0A918JE83_9BURK</name>
<keyword evidence="6" id="KW-1185">Reference proteome</keyword>
<dbReference type="NCBIfam" id="NF008755">
    <property type="entry name" value="PRK11788.1-3"/>
    <property type="match status" value="1"/>
</dbReference>
<dbReference type="InterPro" id="IPR030865">
    <property type="entry name" value="LapB"/>
</dbReference>
<dbReference type="InterPro" id="IPR011990">
    <property type="entry name" value="TPR-like_helical_dom_sf"/>
</dbReference>
<feature type="domain" description="LapB rubredoxin metal binding" evidence="4">
    <location>
        <begin position="376"/>
        <end position="401"/>
    </location>
</feature>
<comment type="function">
    <text evidence="2">Modulates cellular lipopolysaccharide (LPS) levels by regulating LpxC, which is involved in lipid A biosynthesis. May act by modulating the proteolytic activity of FtsH towards LpxC. May also coordinate assembly of proteins involved in LPS synthesis at the plasma membrane.</text>
</comment>
<dbReference type="GO" id="GO:0005506">
    <property type="term" value="F:iron ion binding"/>
    <property type="evidence" value="ECO:0007669"/>
    <property type="project" value="UniProtKB-UniRule"/>
</dbReference>
<keyword evidence="2" id="KW-1003">Cell membrane</keyword>
<keyword evidence="2" id="KW-0408">Iron</keyword>
<feature type="binding site" evidence="2">
    <location>
        <position position="381"/>
    </location>
    <ligand>
        <name>Fe cation</name>
        <dbReference type="ChEBI" id="CHEBI:24875"/>
    </ligand>
</feature>
<comment type="similarity">
    <text evidence="2">Belongs to the LapB family.</text>
</comment>
<dbReference type="GO" id="GO:0008653">
    <property type="term" value="P:lipopolysaccharide metabolic process"/>
    <property type="evidence" value="ECO:0007669"/>
    <property type="project" value="InterPro"/>
</dbReference>
<evidence type="ECO:0000259" key="4">
    <source>
        <dbReference type="Pfam" id="PF18073"/>
    </source>
</evidence>
<sequence>MVDYEAWWLILIPILFGLGWIAARVDVRQMMSETRQLPDSYFKGLNFLLNEDHDKAIDAFVEVAKLDTETIELHFALGSLFRRRGEIERAIRVHQSLLSRADLPKNDRDHAQHELAQDFFKAGMFDRAEEAYKAVLDSSYAVPANRALIRIYEAEHDWPKAIEAVRHLHTILDEPIPQLIHYHCELVQQSMQSKQPDVNYINEELKKAEQALLKQQGELRSNAAAVRIAILRSKLMKIQGDSLAERKYLEGIMANAPEYAGLVAADLLANYKTGQQAEAGLDLLKQHYLNHPSLDLFKIVFSELRAQQGAAPAWHFASESLRLHPSLLGLDKLLEVELKAAADGEKPNASDRVLPDVELSLLHKMIHKHTQRLDRYSCSSCGFEARVFYWQCPGCNMWETYQPKKLEEM</sequence>
<dbReference type="GO" id="GO:0046890">
    <property type="term" value="P:regulation of lipid biosynthetic process"/>
    <property type="evidence" value="ECO:0007669"/>
    <property type="project" value="UniProtKB-UniRule"/>
</dbReference>
<keyword evidence="2 3" id="KW-0812">Transmembrane</keyword>
<keyword evidence="2" id="KW-0677">Repeat</keyword>
<dbReference type="Pfam" id="PF18073">
    <property type="entry name" value="Zn_ribbon_LapB"/>
    <property type="match status" value="1"/>
</dbReference>
<keyword evidence="2 3" id="KW-0472">Membrane</keyword>
<dbReference type="AlphaFoldDB" id="A0A918JE83"/>
<feature type="transmembrane region" description="Helical" evidence="3">
    <location>
        <begin position="6"/>
        <end position="25"/>
    </location>
</feature>
<dbReference type="Gene3D" id="1.25.40.10">
    <property type="entry name" value="Tetratricopeptide repeat domain"/>
    <property type="match status" value="1"/>
</dbReference>
<keyword evidence="1 2" id="KW-0479">Metal-binding</keyword>
<dbReference type="Pfam" id="PF13176">
    <property type="entry name" value="TPR_7"/>
    <property type="match status" value="1"/>
</dbReference>
<dbReference type="InterPro" id="IPR019734">
    <property type="entry name" value="TPR_rpt"/>
</dbReference>
<feature type="binding site" evidence="2">
    <location>
        <position position="392"/>
    </location>
    <ligand>
        <name>Fe cation</name>
        <dbReference type="ChEBI" id="CHEBI:24875"/>
    </ligand>
</feature>
<evidence type="ECO:0000313" key="5">
    <source>
        <dbReference type="EMBL" id="GGW76091.1"/>
    </source>
</evidence>
<comment type="caution">
    <text evidence="5">The sequence shown here is derived from an EMBL/GenBank/DDBJ whole genome shotgun (WGS) entry which is preliminary data.</text>
</comment>
<keyword evidence="2" id="KW-0802">TPR repeat</keyword>
<gene>
    <name evidence="2 5" type="primary">lapB</name>
    <name evidence="5" type="ORF">GCM10011450_02030</name>
</gene>
<dbReference type="GO" id="GO:0009898">
    <property type="term" value="C:cytoplasmic side of plasma membrane"/>
    <property type="evidence" value="ECO:0007669"/>
    <property type="project" value="UniProtKB-UniRule"/>
</dbReference>